<dbReference type="OrthoDB" id="9798990at2"/>
<dbReference type="RefSeq" id="WP_070395861.1">
    <property type="nucleotide sequence ID" value="NZ_CP017599.1"/>
</dbReference>
<protein>
    <submittedName>
        <fullName evidence="2">Twitching motility protein PilT</fullName>
    </submittedName>
</protein>
<gene>
    <name evidence="2" type="ORF">BJP34_32275</name>
</gene>
<dbReference type="InterPro" id="IPR002716">
    <property type="entry name" value="PIN_dom"/>
</dbReference>
<sequence length="128" mass="14905">MKLLLDTHTFLWFIEGSLNLSDLARNVIEDQGNQRFLSVASLWEISIKVSMNKLQLRMPFTELVKREVYGNAMELLEIKPEHLDELAKLFFHHKDPFDRLIIAQSLAEGMAVITKDKAFESYPITILW</sequence>
<dbReference type="InterPro" id="IPR052919">
    <property type="entry name" value="TA_system_RNase"/>
</dbReference>
<dbReference type="EMBL" id="CP017599">
    <property type="protein sequence ID" value="AOX03487.1"/>
    <property type="molecule type" value="Genomic_DNA"/>
</dbReference>
<dbReference type="InterPro" id="IPR029060">
    <property type="entry name" value="PIN-like_dom_sf"/>
</dbReference>
<proteinExistence type="predicted"/>
<dbReference type="PANTHER" id="PTHR36173:SF2">
    <property type="entry name" value="RIBONUCLEASE VAPC16"/>
    <property type="match status" value="1"/>
</dbReference>
<dbReference type="CDD" id="cd09872">
    <property type="entry name" value="PIN_Sll0205-like"/>
    <property type="match status" value="1"/>
</dbReference>
<dbReference type="SUPFAM" id="SSF88723">
    <property type="entry name" value="PIN domain-like"/>
    <property type="match status" value="1"/>
</dbReference>
<evidence type="ECO:0000259" key="1">
    <source>
        <dbReference type="Pfam" id="PF01850"/>
    </source>
</evidence>
<evidence type="ECO:0000313" key="2">
    <source>
        <dbReference type="EMBL" id="AOX03487.1"/>
    </source>
</evidence>
<dbReference type="STRING" id="1458985.BJP34_32275"/>
<dbReference type="AlphaFoldDB" id="A0A1D8U0Q1"/>
<organism evidence="2 3">
    <name type="scientific">Moorena producens PAL-8-15-08-1</name>
    <dbReference type="NCBI Taxonomy" id="1458985"/>
    <lineage>
        <taxon>Bacteria</taxon>
        <taxon>Bacillati</taxon>
        <taxon>Cyanobacteriota</taxon>
        <taxon>Cyanophyceae</taxon>
        <taxon>Coleofasciculales</taxon>
        <taxon>Coleofasciculaceae</taxon>
        <taxon>Moorena</taxon>
    </lineage>
</organism>
<name>A0A1D8U0Q1_9CYAN</name>
<evidence type="ECO:0000313" key="3">
    <source>
        <dbReference type="Proteomes" id="UP000177870"/>
    </source>
</evidence>
<accession>A0A1D8U0Q1</accession>
<dbReference type="Proteomes" id="UP000177870">
    <property type="component" value="Chromosome"/>
</dbReference>
<dbReference type="PANTHER" id="PTHR36173">
    <property type="entry name" value="RIBONUCLEASE VAPC16-RELATED"/>
    <property type="match status" value="1"/>
</dbReference>
<dbReference type="KEGG" id="mpro:BJP34_32275"/>
<reference evidence="3" key="1">
    <citation type="submission" date="2016-10" db="EMBL/GenBank/DDBJ databases">
        <title>Comparative genomics uncovers the prolific and rare metabolic potential of the cyanobacterial genus Moorea.</title>
        <authorList>
            <person name="Leao T."/>
            <person name="Castelao G."/>
            <person name="Korobeynikov A."/>
            <person name="Monroe E.A."/>
            <person name="Podell S."/>
            <person name="Glukhov E."/>
            <person name="Allen E."/>
            <person name="Gerwick W.H."/>
            <person name="Gerwick L."/>
        </authorList>
    </citation>
    <scope>NUCLEOTIDE SEQUENCE [LARGE SCALE GENOMIC DNA]</scope>
    <source>
        <strain evidence="3">PAL-8-15-08-1</strain>
    </source>
</reference>
<dbReference type="Pfam" id="PF01850">
    <property type="entry name" value="PIN"/>
    <property type="match status" value="1"/>
</dbReference>
<feature type="domain" description="PIN" evidence="1">
    <location>
        <begin position="4"/>
        <end position="122"/>
    </location>
</feature>
<dbReference type="InterPro" id="IPR041705">
    <property type="entry name" value="PIN_Sll0205"/>
</dbReference>
<dbReference type="Gene3D" id="3.40.50.1010">
    <property type="entry name" value="5'-nuclease"/>
    <property type="match status" value="1"/>
</dbReference>